<dbReference type="EMBL" id="JAGPXC010000004">
    <property type="protein sequence ID" value="KAH6653878.1"/>
    <property type="molecule type" value="Genomic_DNA"/>
</dbReference>
<gene>
    <name evidence="1" type="ORF">BKA67DRAFT_263369</name>
</gene>
<evidence type="ECO:0000313" key="2">
    <source>
        <dbReference type="Proteomes" id="UP000758603"/>
    </source>
</evidence>
<dbReference type="GeneID" id="70124722"/>
<keyword evidence="2" id="KW-1185">Reference proteome</keyword>
<comment type="caution">
    <text evidence="1">The sequence shown here is derived from an EMBL/GenBank/DDBJ whole genome shotgun (WGS) entry which is preliminary data.</text>
</comment>
<dbReference type="OrthoDB" id="5081713at2759"/>
<dbReference type="AlphaFoldDB" id="A0A9P8UKJ3"/>
<name>A0A9P8UKJ3_9PEZI</name>
<reference evidence="1" key="1">
    <citation type="journal article" date="2021" name="Nat. Commun.">
        <title>Genetic determinants of endophytism in the Arabidopsis root mycobiome.</title>
        <authorList>
            <person name="Mesny F."/>
            <person name="Miyauchi S."/>
            <person name="Thiergart T."/>
            <person name="Pickel B."/>
            <person name="Atanasova L."/>
            <person name="Karlsson M."/>
            <person name="Huettel B."/>
            <person name="Barry K.W."/>
            <person name="Haridas S."/>
            <person name="Chen C."/>
            <person name="Bauer D."/>
            <person name="Andreopoulos W."/>
            <person name="Pangilinan J."/>
            <person name="LaButti K."/>
            <person name="Riley R."/>
            <person name="Lipzen A."/>
            <person name="Clum A."/>
            <person name="Drula E."/>
            <person name="Henrissat B."/>
            <person name="Kohler A."/>
            <person name="Grigoriev I.V."/>
            <person name="Martin F.M."/>
            <person name="Hacquard S."/>
        </authorList>
    </citation>
    <scope>NUCLEOTIDE SEQUENCE</scope>
    <source>
        <strain evidence="1">MPI-SDFR-AT-0073</strain>
    </source>
</reference>
<dbReference type="Proteomes" id="UP000758603">
    <property type="component" value="Unassembled WGS sequence"/>
</dbReference>
<proteinExistence type="predicted"/>
<accession>A0A9P8UKJ3</accession>
<protein>
    <submittedName>
        <fullName evidence="1">Uncharacterized protein</fullName>
    </submittedName>
</protein>
<evidence type="ECO:0000313" key="1">
    <source>
        <dbReference type="EMBL" id="KAH6653878.1"/>
    </source>
</evidence>
<dbReference type="RefSeq" id="XP_045958148.1">
    <property type="nucleotide sequence ID" value="XM_046095829.1"/>
</dbReference>
<organism evidence="1 2">
    <name type="scientific">Truncatella angustata</name>
    <dbReference type="NCBI Taxonomy" id="152316"/>
    <lineage>
        <taxon>Eukaryota</taxon>
        <taxon>Fungi</taxon>
        <taxon>Dikarya</taxon>
        <taxon>Ascomycota</taxon>
        <taxon>Pezizomycotina</taxon>
        <taxon>Sordariomycetes</taxon>
        <taxon>Xylariomycetidae</taxon>
        <taxon>Amphisphaeriales</taxon>
        <taxon>Sporocadaceae</taxon>
        <taxon>Truncatella</taxon>
    </lineage>
</organism>
<sequence length="454" mass="53255">MASSGPQKDEKSKLDEKSLRQNGIDYFIKWETMGPAPNHISTLCETLTDISCALSARFVDDCTGRMVIRTDLEEFREDIEKRLERYRSIAKAAERLHGNQSDENGWRNHYKTNFLEPLHRRHELGRHDSRLTSRTKFYYDYFQRREDIMWTLFHREGPYHERRQNLKYPKPDWVAHFPICDLENPTASGFAQKPLWDWSSSKNGKMVHEFDGQDLQRLTDFGLQCHVARALQGKKNAGNMDPDKMFSFPWFIVEFKRTRGEAKYCYCQVANGAACTLLMFETLSRYADKEHEQAQIPPIITMTAVGKDVKLWIGYAGPDEEPRAAGAKKSDKDPNWFHSRCFWTGDMTKVKDAMDLEALLENVYTWAMRVLRPRIVQYLKQWRTQMERNTHTPLPRPRPKKGDDVLEYVRYGFEETDARLRNIMVAFQDDTLEKMREMLSDHLASVKSLIQKDA</sequence>